<feature type="transmembrane region" description="Helical" evidence="6">
    <location>
        <begin position="337"/>
        <end position="357"/>
    </location>
</feature>
<feature type="domain" description="Major facilitator superfamily (MFS) profile" evidence="7">
    <location>
        <begin position="20"/>
        <end position="427"/>
    </location>
</feature>
<dbReference type="InterPro" id="IPR011701">
    <property type="entry name" value="MFS"/>
</dbReference>
<feature type="transmembrane region" description="Helical" evidence="6">
    <location>
        <begin position="178"/>
        <end position="200"/>
    </location>
</feature>
<accession>A0A2N7XAH8</accession>
<evidence type="ECO:0000256" key="6">
    <source>
        <dbReference type="SAM" id="Phobius"/>
    </source>
</evidence>
<organism evidence="8 9">
    <name type="scientific">Trinickia symbiotica</name>
    <dbReference type="NCBI Taxonomy" id="863227"/>
    <lineage>
        <taxon>Bacteria</taxon>
        <taxon>Pseudomonadati</taxon>
        <taxon>Pseudomonadota</taxon>
        <taxon>Betaproteobacteria</taxon>
        <taxon>Burkholderiales</taxon>
        <taxon>Burkholderiaceae</taxon>
        <taxon>Trinickia</taxon>
    </lineage>
</organism>
<keyword evidence="4 6" id="KW-1133">Transmembrane helix</keyword>
<dbReference type="OrthoDB" id="5441967at2"/>
<evidence type="ECO:0000256" key="5">
    <source>
        <dbReference type="ARBA" id="ARBA00023136"/>
    </source>
</evidence>
<dbReference type="AlphaFoldDB" id="A0A2N7XAH8"/>
<dbReference type="PANTHER" id="PTHR43791">
    <property type="entry name" value="PERMEASE-RELATED"/>
    <property type="match status" value="1"/>
</dbReference>
<dbReference type="STRING" id="863227.GCA_000373005_00722"/>
<dbReference type="GO" id="GO:0005886">
    <property type="term" value="C:plasma membrane"/>
    <property type="evidence" value="ECO:0007669"/>
    <property type="project" value="TreeGrafter"/>
</dbReference>
<dbReference type="EMBL" id="PNYC01000001">
    <property type="protein sequence ID" value="PMS38766.1"/>
    <property type="molecule type" value="Genomic_DNA"/>
</dbReference>
<gene>
    <name evidence="8" type="ORF">C0Z20_02680</name>
</gene>
<dbReference type="InterPro" id="IPR020846">
    <property type="entry name" value="MFS_dom"/>
</dbReference>
<dbReference type="Proteomes" id="UP000235777">
    <property type="component" value="Unassembled WGS sequence"/>
</dbReference>
<feature type="transmembrane region" description="Helical" evidence="6">
    <location>
        <begin position="51"/>
        <end position="70"/>
    </location>
</feature>
<dbReference type="Pfam" id="PF07690">
    <property type="entry name" value="MFS_1"/>
    <property type="match status" value="1"/>
</dbReference>
<dbReference type="FunFam" id="1.20.1250.20:FF:000018">
    <property type="entry name" value="MFS transporter permease"/>
    <property type="match status" value="1"/>
</dbReference>
<keyword evidence="2" id="KW-0813">Transport</keyword>
<feature type="transmembrane region" description="Helical" evidence="6">
    <location>
        <begin position="398"/>
        <end position="423"/>
    </location>
</feature>
<keyword evidence="5 6" id="KW-0472">Membrane</keyword>
<feature type="transmembrane region" description="Helical" evidence="6">
    <location>
        <begin position="246"/>
        <end position="267"/>
    </location>
</feature>
<feature type="transmembrane region" description="Helical" evidence="6">
    <location>
        <begin position="82"/>
        <end position="104"/>
    </location>
</feature>
<keyword evidence="9" id="KW-1185">Reference proteome</keyword>
<evidence type="ECO:0000313" key="9">
    <source>
        <dbReference type="Proteomes" id="UP000235777"/>
    </source>
</evidence>
<comment type="subcellular location">
    <subcellularLocation>
        <location evidence="1">Membrane</location>
        <topology evidence="1">Multi-pass membrane protein</topology>
    </subcellularLocation>
</comment>
<dbReference type="InterPro" id="IPR036259">
    <property type="entry name" value="MFS_trans_sf"/>
</dbReference>
<feature type="transmembrane region" description="Helical" evidence="6">
    <location>
        <begin position="144"/>
        <end position="166"/>
    </location>
</feature>
<feature type="transmembrane region" description="Helical" evidence="6">
    <location>
        <begin position="110"/>
        <end position="132"/>
    </location>
</feature>
<feature type="transmembrane region" description="Helical" evidence="6">
    <location>
        <begin position="313"/>
        <end position="331"/>
    </location>
</feature>
<sequence>MPDTLAVSADGAVNKTMRRLLPFLLLMYVLAFLDRANIGFAQKALQQDTGLSNAAFAFGAGVFFVGYALFEVPSNLLLHRVGARIWMCRIMVTWGLVSAAMAAANTPTSFYVMRFALGVAEAGFFPGVIYYLTHWFPQSARARAVGVFYFGAPLAFIFGSPLSGLLLDLDGLLGVAGWRWLFLVEGGLASIVGVWAFWFLDDKPVHARWLSADERSALARAIEHDARDAAAAGPHNVMAALMDRRVLSYALIYALIQISVYGVIFFLPQQVASLLGKKVGLEVGLVTAVPWICAVATTWIVPRRADRSHSHRAWAMRLLVLAGFGIAASGLTHSPMIALIALCCAASGFIAAQPLFWTFPTRRLAGAAAAGGIALINSLGSLGGFVAPSLRGMAERVFASSAAGLIALGAASIAAALLIALVVPRLSSRDALAAGSVPRAR</sequence>
<feature type="transmembrane region" description="Helical" evidence="6">
    <location>
        <begin position="279"/>
        <end position="301"/>
    </location>
</feature>
<evidence type="ECO:0000256" key="1">
    <source>
        <dbReference type="ARBA" id="ARBA00004141"/>
    </source>
</evidence>
<dbReference type="PANTHER" id="PTHR43791:SF30">
    <property type="entry name" value="INNER MEMBRANE TRANSPORT PROTEIN RHMT"/>
    <property type="match status" value="1"/>
</dbReference>
<evidence type="ECO:0000313" key="8">
    <source>
        <dbReference type="EMBL" id="PMS38766.1"/>
    </source>
</evidence>
<evidence type="ECO:0000256" key="3">
    <source>
        <dbReference type="ARBA" id="ARBA00022692"/>
    </source>
</evidence>
<dbReference type="GO" id="GO:0022857">
    <property type="term" value="F:transmembrane transporter activity"/>
    <property type="evidence" value="ECO:0007669"/>
    <property type="project" value="InterPro"/>
</dbReference>
<dbReference type="RefSeq" id="WP_018439237.1">
    <property type="nucleotide sequence ID" value="NZ_KB890165.1"/>
</dbReference>
<comment type="caution">
    <text evidence="8">The sequence shown here is derived from an EMBL/GenBank/DDBJ whole genome shotgun (WGS) entry which is preliminary data.</text>
</comment>
<reference evidence="8 9" key="1">
    <citation type="submission" date="2018-01" db="EMBL/GenBank/DDBJ databases">
        <title>Whole genome analyses suggest that Burkholderia sensu lato contains two further novel genera in the rhizoxinica-symbiotica group Mycetohabitans gen. nov., and Trinickia gen. nov.: implications for the evolution of diazotrophy and nodulation in the Burkholderiaceae.</title>
        <authorList>
            <person name="Estrada-de los Santos P."/>
            <person name="Palmer M."/>
            <person name="Chavez-Ramirez B."/>
            <person name="Beukes C."/>
            <person name="Steenkamp E.T."/>
            <person name="Hirsch A.M."/>
            <person name="Manyaka P."/>
            <person name="Maluk M."/>
            <person name="Lafos M."/>
            <person name="Crook M."/>
            <person name="Gross E."/>
            <person name="Simon M.F."/>
            <person name="Bueno dos Reis Junior F."/>
            <person name="Poole P.S."/>
            <person name="Venter S.N."/>
            <person name="James E.K."/>
        </authorList>
    </citation>
    <scope>NUCLEOTIDE SEQUENCE [LARGE SCALE GENOMIC DNA]</scope>
    <source>
        <strain evidence="8 9">JPY 581</strain>
    </source>
</reference>
<dbReference type="Gene3D" id="1.20.1250.20">
    <property type="entry name" value="MFS general substrate transporter like domains"/>
    <property type="match status" value="2"/>
</dbReference>
<keyword evidence="3 6" id="KW-0812">Transmembrane</keyword>
<evidence type="ECO:0000256" key="2">
    <source>
        <dbReference type="ARBA" id="ARBA00022448"/>
    </source>
</evidence>
<dbReference type="SUPFAM" id="SSF103473">
    <property type="entry name" value="MFS general substrate transporter"/>
    <property type="match status" value="1"/>
</dbReference>
<feature type="transmembrane region" description="Helical" evidence="6">
    <location>
        <begin position="364"/>
        <end position="386"/>
    </location>
</feature>
<protein>
    <submittedName>
        <fullName evidence="8">MFS transporter</fullName>
    </submittedName>
</protein>
<evidence type="ECO:0000259" key="7">
    <source>
        <dbReference type="PROSITE" id="PS50850"/>
    </source>
</evidence>
<proteinExistence type="predicted"/>
<evidence type="ECO:0000256" key="4">
    <source>
        <dbReference type="ARBA" id="ARBA00022989"/>
    </source>
</evidence>
<name>A0A2N7XAH8_9BURK</name>
<dbReference type="PROSITE" id="PS50850">
    <property type="entry name" value="MFS"/>
    <property type="match status" value="1"/>
</dbReference>
<dbReference type="CDD" id="cd17319">
    <property type="entry name" value="MFS_ExuT_GudP_like"/>
    <property type="match status" value="1"/>
</dbReference>